<dbReference type="Gramene" id="OE9A034673T1">
    <property type="protein sequence ID" value="OE9A034673C1"/>
    <property type="gene ID" value="OE9A034673"/>
</dbReference>
<evidence type="ECO:0000256" key="5">
    <source>
        <dbReference type="ARBA" id="ARBA00023180"/>
    </source>
</evidence>
<dbReference type="Pfam" id="PF01453">
    <property type="entry name" value="B_lectin"/>
    <property type="match status" value="1"/>
</dbReference>
<dbReference type="Gene3D" id="3.50.4.10">
    <property type="entry name" value="Hepatocyte Growth Factor"/>
    <property type="match status" value="1"/>
</dbReference>
<dbReference type="PROSITE" id="PS50011">
    <property type="entry name" value="PROTEIN_KINASE_DOM"/>
    <property type="match status" value="1"/>
</dbReference>
<evidence type="ECO:0000313" key="12">
    <source>
        <dbReference type="EMBL" id="CAA2954064.1"/>
    </source>
</evidence>
<evidence type="ECO:0000259" key="9">
    <source>
        <dbReference type="PROSITE" id="PS50011"/>
    </source>
</evidence>
<evidence type="ECO:0000256" key="2">
    <source>
        <dbReference type="ARBA" id="ARBA00022729"/>
    </source>
</evidence>
<dbReference type="PROSITE" id="PS50948">
    <property type="entry name" value="PAN"/>
    <property type="match status" value="1"/>
</dbReference>
<evidence type="ECO:0000259" key="11">
    <source>
        <dbReference type="PROSITE" id="PS50948"/>
    </source>
</evidence>
<dbReference type="SMART" id="SM00108">
    <property type="entry name" value="B_lectin"/>
    <property type="match status" value="1"/>
</dbReference>
<dbReference type="CDD" id="cd00028">
    <property type="entry name" value="B_lectin"/>
    <property type="match status" value="1"/>
</dbReference>
<feature type="domain" description="Bulb-type lectin" evidence="10">
    <location>
        <begin position="27"/>
        <end position="148"/>
    </location>
</feature>
<dbReference type="Proteomes" id="UP000594638">
    <property type="component" value="Unassembled WGS sequence"/>
</dbReference>
<dbReference type="OrthoDB" id="4062651at2759"/>
<evidence type="ECO:0000256" key="8">
    <source>
        <dbReference type="SAM" id="SignalP"/>
    </source>
</evidence>
<evidence type="ECO:0000256" key="1">
    <source>
        <dbReference type="ARBA" id="ARBA00012513"/>
    </source>
</evidence>
<reference evidence="12 13" key="1">
    <citation type="submission" date="2019-12" db="EMBL/GenBank/DDBJ databases">
        <authorList>
            <person name="Alioto T."/>
            <person name="Alioto T."/>
            <person name="Gomez Garrido J."/>
        </authorList>
    </citation>
    <scope>NUCLEOTIDE SEQUENCE [LARGE SCALE GENOMIC DNA]</scope>
</reference>
<dbReference type="PANTHER" id="PTHR32444:SF183">
    <property type="entry name" value="APPLE DOMAIN-CONTAINING PROTEIN"/>
    <property type="match status" value="1"/>
</dbReference>
<dbReference type="Pfam" id="PF00069">
    <property type="entry name" value="Pkinase"/>
    <property type="match status" value="1"/>
</dbReference>
<evidence type="ECO:0000256" key="3">
    <source>
        <dbReference type="ARBA" id="ARBA00022741"/>
    </source>
</evidence>
<keyword evidence="4" id="KW-1015">Disulfide bond</keyword>
<dbReference type="InterPro" id="IPR000858">
    <property type="entry name" value="S_locus_glycoprot_dom"/>
</dbReference>
<evidence type="ECO:0000256" key="4">
    <source>
        <dbReference type="ARBA" id="ARBA00023157"/>
    </source>
</evidence>
<protein>
    <recommendedName>
        <fullName evidence="1">non-specific serine/threonine protein kinase</fullName>
        <ecNumber evidence="1">2.7.11.1</ecNumber>
    </recommendedName>
</protein>
<dbReference type="EC" id="2.7.11.1" evidence="1"/>
<keyword evidence="3" id="KW-0547">Nucleotide-binding</keyword>
<dbReference type="FunFam" id="1.10.510.10:FF:000060">
    <property type="entry name" value="G-type lectin S-receptor-like serine/threonine-protein kinase"/>
    <property type="match status" value="1"/>
</dbReference>
<keyword evidence="2 8" id="KW-0732">Signal</keyword>
<comment type="catalytic activity">
    <reaction evidence="6">
        <text>L-threonyl-[protein] + ATP = O-phospho-L-threonyl-[protein] + ADP + H(+)</text>
        <dbReference type="Rhea" id="RHEA:46608"/>
        <dbReference type="Rhea" id="RHEA-COMP:11060"/>
        <dbReference type="Rhea" id="RHEA-COMP:11605"/>
        <dbReference type="ChEBI" id="CHEBI:15378"/>
        <dbReference type="ChEBI" id="CHEBI:30013"/>
        <dbReference type="ChEBI" id="CHEBI:30616"/>
        <dbReference type="ChEBI" id="CHEBI:61977"/>
        <dbReference type="ChEBI" id="CHEBI:456216"/>
        <dbReference type="EC" id="2.7.11.1"/>
    </reaction>
</comment>
<evidence type="ECO:0000256" key="7">
    <source>
        <dbReference type="ARBA" id="ARBA00048679"/>
    </source>
</evidence>
<dbReference type="InterPro" id="IPR036426">
    <property type="entry name" value="Bulb-type_lectin_dom_sf"/>
</dbReference>
<evidence type="ECO:0000256" key="6">
    <source>
        <dbReference type="ARBA" id="ARBA00047899"/>
    </source>
</evidence>
<keyword evidence="5" id="KW-0325">Glycoprotein</keyword>
<dbReference type="GO" id="GO:0004674">
    <property type="term" value="F:protein serine/threonine kinase activity"/>
    <property type="evidence" value="ECO:0007669"/>
    <property type="project" value="UniProtKB-EC"/>
</dbReference>
<gene>
    <name evidence="12" type="ORF">OLEA9_A034673</name>
</gene>
<name>A0A8S0PMY3_OLEEU</name>
<dbReference type="SUPFAM" id="SSF56112">
    <property type="entry name" value="Protein kinase-like (PK-like)"/>
    <property type="match status" value="1"/>
</dbReference>
<dbReference type="SMART" id="SM00473">
    <property type="entry name" value="PAN_AP"/>
    <property type="match status" value="1"/>
</dbReference>
<dbReference type="GO" id="GO:0048544">
    <property type="term" value="P:recognition of pollen"/>
    <property type="evidence" value="ECO:0007669"/>
    <property type="project" value="InterPro"/>
</dbReference>
<dbReference type="InterPro" id="IPR011009">
    <property type="entry name" value="Kinase-like_dom_sf"/>
</dbReference>
<proteinExistence type="predicted"/>
<dbReference type="Gene3D" id="1.10.510.10">
    <property type="entry name" value="Transferase(Phosphotransferase) domain 1"/>
    <property type="match status" value="1"/>
</dbReference>
<organism evidence="12 13">
    <name type="scientific">Olea europaea subsp. europaea</name>
    <dbReference type="NCBI Taxonomy" id="158383"/>
    <lineage>
        <taxon>Eukaryota</taxon>
        <taxon>Viridiplantae</taxon>
        <taxon>Streptophyta</taxon>
        <taxon>Embryophyta</taxon>
        <taxon>Tracheophyta</taxon>
        <taxon>Spermatophyta</taxon>
        <taxon>Magnoliopsida</taxon>
        <taxon>eudicotyledons</taxon>
        <taxon>Gunneridae</taxon>
        <taxon>Pentapetalae</taxon>
        <taxon>asterids</taxon>
        <taxon>lamiids</taxon>
        <taxon>Lamiales</taxon>
        <taxon>Oleaceae</taxon>
        <taxon>Oleeae</taxon>
        <taxon>Olea</taxon>
    </lineage>
</organism>
<dbReference type="InterPro" id="IPR008271">
    <property type="entry name" value="Ser/Thr_kinase_AS"/>
</dbReference>
<dbReference type="AlphaFoldDB" id="A0A8S0PMY3"/>
<dbReference type="GO" id="GO:0005524">
    <property type="term" value="F:ATP binding"/>
    <property type="evidence" value="ECO:0007669"/>
    <property type="project" value="InterPro"/>
</dbReference>
<dbReference type="PROSITE" id="PS00108">
    <property type="entry name" value="PROTEIN_KINASE_ST"/>
    <property type="match status" value="1"/>
</dbReference>
<dbReference type="InterPro" id="IPR003609">
    <property type="entry name" value="Pan_app"/>
</dbReference>
<dbReference type="PROSITE" id="PS50927">
    <property type="entry name" value="BULB_LECTIN"/>
    <property type="match status" value="1"/>
</dbReference>
<dbReference type="InterPro" id="IPR001480">
    <property type="entry name" value="Bulb-type_lectin_dom"/>
</dbReference>
<dbReference type="SMART" id="SM00220">
    <property type="entry name" value="S_TKc"/>
    <property type="match status" value="1"/>
</dbReference>
<evidence type="ECO:0000259" key="10">
    <source>
        <dbReference type="PROSITE" id="PS50927"/>
    </source>
</evidence>
<comment type="caution">
    <text evidence="12">The sequence shown here is derived from an EMBL/GenBank/DDBJ whole genome shotgun (WGS) entry which is preliminary data.</text>
</comment>
<sequence>MKKSSKDISFLLVFSSLLYILEFSTAIDIINTTQIIRDGDTLVSYGGIFELGFFSPGNSKNRYLGTWYKKMPGRTVVWVANKETPIRSTSGILKIIEPGFLVIMDDSNNTIWSSNTSRVAQTPILQLLDSGNLVLREANDYNPDNFLWQSFDYLSYTFLPGVNFGWNYATDKNKTYYREDPIVKSVITRATLSQSGVAERWTWVEKIQDWVLYLSLPADNCDSYRLCGPYASCHIANSPACGCLDRFEPKDPKGWVREDWSSGCIRRTPLNCQKDDVFLKYSGVKLPDTQYLWFNENMTLEECKVTCLKNYSCMAYTQLNISREESGCLFWVGDLIDIRDLSSDGQDIYIRMDSSESGSHRRDLELPLFSLSTMSKATDNFSIYKKLGQDQTKSMLLDWSKHLQVLNGVARGLMYIHQDSLLRIVHRDLKASNILLDTDMNPMISDLGIARSFRGNETEDKTSRVVGTYGYMSPEYAVHGRFSMKFDAFSFGVIVLETVSGKRNSGFSSIDQHRNLLGHAWTLYKEGRSFELVDTYLHDSAYLSEVQRLIHIGLLCVQQCPDDRPSMNTVVVMLNNEGMFTASKSTWFF</sequence>
<dbReference type="Pfam" id="PF08276">
    <property type="entry name" value="PAN_2"/>
    <property type="match status" value="1"/>
</dbReference>
<keyword evidence="13" id="KW-1185">Reference proteome</keyword>
<feature type="domain" description="Apple" evidence="11">
    <location>
        <begin position="272"/>
        <end position="354"/>
    </location>
</feature>
<dbReference type="InterPro" id="IPR000719">
    <property type="entry name" value="Prot_kinase_dom"/>
</dbReference>
<feature type="signal peptide" evidence="8">
    <location>
        <begin position="1"/>
        <end position="26"/>
    </location>
</feature>
<evidence type="ECO:0000313" key="13">
    <source>
        <dbReference type="Proteomes" id="UP000594638"/>
    </source>
</evidence>
<dbReference type="FunFam" id="2.90.10.10:FF:000004">
    <property type="entry name" value="G-type lectin S-receptor-like serine/threonine-protein kinase"/>
    <property type="match status" value="1"/>
</dbReference>
<dbReference type="PANTHER" id="PTHR32444">
    <property type="entry name" value="BULB-TYPE LECTIN DOMAIN-CONTAINING PROTEIN"/>
    <property type="match status" value="1"/>
</dbReference>
<dbReference type="Pfam" id="PF00954">
    <property type="entry name" value="S_locus_glycop"/>
    <property type="match status" value="1"/>
</dbReference>
<feature type="chain" id="PRO_5035894163" description="non-specific serine/threonine protein kinase" evidence="8">
    <location>
        <begin position="27"/>
        <end position="589"/>
    </location>
</feature>
<accession>A0A8S0PMY3</accession>
<dbReference type="EMBL" id="CACTIH010000105">
    <property type="protein sequence ID" value="CAA2954064.1"/>
    <property type="molecule type" value="Genomic_DNA"/>
</dbReference>
<comment type="catalytic activity">
    <reaction evidence="7">
        <text>L-seryl-[protein] + ATP = O-phospho-L-seryl-[protein] + ADP + H(+)</text>
        <dbReference type="Rhea" id="RHEA:17989"/>
        <dbReference type="Rhea" id="RHEA-COMP:9863"/>
        <dbReference type="Rhea" id="RHEA-COMP:11604"/>
        <dbReference type="ChEBI" id="CHEBI:15378"/>
        <dbReference type="ChEBI" id="CHEBI:29999"/>
        <dbReference type="ChEBI" id="CHEBI:30616"/>
        <dbReference type="ChEBI" id="CHEBI:83421"/>
        <dbReference type="ChEBI" id="CHEBI:456216"/>
        <dbReference type="EC" id="2.7.11.1"/>
    </reaction>
</comment>
<dbReference type="Gene3D" id="2.90.10.10">
    <property type="entry name" value="Bulb-type lectin domain"/>
    <property type="match status" value="1"/>
</dbReference>
<feature type="domain" description="Protein kinase" evidence="9">
    <location>
        <begin position="230"/>
        <end position="588"/>
    </location>
</feature>
<dbReference type="SUPFAM" id="SSF51110">
    <property type="entry name" value="alpha-D-mannose-specific plant lectins"/>
    <property type="match status" value="1"/>
</dbReference>
<dbReference type="CDD" id="cd01098">
    <property type="entry name" value="PAN_AP_plant"/>
    <property type="match status" value="1"/>
</dbReference>